<evidence type="ECO:0000256" key="7">
    <source>
        <dbReference type="ARBA" id="ARBA00047473"/>
    </source>
</evidence>
<evidence type="ECO:0000256" key="10">
    <source>
        <dbReference type="PIRSR" id="PIRSR500134-2"/>
    </source>
</evidence>
<keyword evidence="6 8" id="KW-0520">NAD</keyword>
<evidence type="ECO:0000256" key="11">
    <source>
        <dbReference type="PIRSR" id="PIRSR500134-3"/>
    </source>
</evidence>
<dbReference type="Pfam" id="PF00984">
    <property type="entry name" value="UDPG_MGDP_dh"/>
    <property type="match status" value="1"/>
</dbReference>
<evidence type="ECO:0000256" key="8">
    <source>
        <dbReference type="PIRNR" id="PIRNR000124"/>
    </source>
</evidence>
<evidence type="ECO:0000256" key="5">
    <source>
        <dbReference type="ARBA" id="ARBA00023002"/>
    </source>
</evidence>
<dbReference type="InterPro" id="IPR028357">
    <property type="entry name" value="UDPglc_DH_bac"/>
</dbReference>
<evidence type="ECO:0000313" key="13">
    <source>
        <dbReference type="EMBL" id="KTD38077.1"/>
    </source>
</evidence>
<dbReference type="GO" id="GO:0051287">
    <property type="term" value="F:NAD binding"/>
    <property type="evidence" value="ECO:0007669"/>
    <property type="project" value="InterPro"/>
</dbReference>
<dbReference type="InterPro" id="IPR036291">
    <property type="entry name" value="NAD(P)-bd_dom_sf"/>
</dbReference>
<feature type="binding site" evidence="10">
    <location>
        <position position="209"/>
    </location>
    <ligand>
        <name>substrate</name>
    </ligand>
</feature>
<dbReference type="Gene3D" id="1.20.5.100">
    <property type="entry name" value="Cytochrome c1, transmembrane anchor, C-terminal"/>
    <property type="match status" value="1"/>
</dbReference>
<feature type="binding site" evidence="10">
    <location>
        <begin position="155"/>
        <end position="158"/>
    </location>
    <ligand>
        <name>substrate</name>
    </ligand>
</feature>
<comment type="similarity">
    <text evidence="2 8">Belongs to the UDP-glucose/GDP-mannose dehydrogenase family.</text>
</comment>
<evidence type="ECO:0000256" key="3">
    <source>
        <dbReference type="ARBA" id="ARBA00012954"/>
    </source>
</evidence>
<dbReference type="Gene3D" id="3.40.50.720">
    <property type="entry name" value="NAD(P)-binding Rossmann-like Domain"/>
    <property type="match status" value="2"/>
</dbReference>
<dbReference type="GO" id="GO:0003979">
    <property type="term" value="F:UDP-glucose 6-dehydrogenase activity"/>
    <property type="evidence" value="ECO:0007669"/>
    <property type="project" value="UniProtKB-EC"/>
</dbReference>
<comment type="catalytic activity">
    <reaction evidence="7 8">
        <text>UDP-alpha-D-glucose + 2 NAD(+) + H2O = UDP-alpha-D-glucuronate + 2 NADH + 3 H(+)</text>
        <dbReference type="Rhea" id="RHEA:23596"/>
        <dbReference type="ChEBI" id="CHEBI:15377"/>
        <dbReference type="ChEBI" id="CHEBI:15378"/>
        <dbReference type="ChEBI" id="CHEBI:57540"/>
        <dbReference type="ChEBI" id="CHEBI:57945"/>
        <dbReference type="ChEBI" id="CHEBI:58052"/>
        <dbReference type="ChEBI" id="CHEBI:58885"/>
        <dbReference type="EC" id="1.1.1.22"/>
    </reaction>
</comment>
<dbReference type="Pfam" id="PF03720">
    <property type="entry name" value="UDPG_MGDP_dh_C"/>
    <property type="match status" value="1"/>
</dbReference>
<proteinExistence type="inferred from homology"/>
<dbReference type="GO" id="GO:0006065">
    <property type="term" value="P:UDP-glucuronate biosynthetic process"/>
    <property type="evidence" value="ECO:0007669"/>
    <property type="project" value="UniProtKB-UniPathway"/>
</dbReference>
<feature type="binding site" evidence="11">
    <location>
        <position position="86"/>
    </location>
    <ligand>
        <name>NAD(+)</name>
        <dbReference type="ChEBI" id="CHEBI:57540"/>
    </ligand>
</feature>
<dbReference type="SUPFAM" id="SSF48179">
    <property type="entry name" value="6-phosphogluconate dehydrogenase C-terminal domain-like"/>
    <property type="match status" value="1"/>
</dbReference>
<comment type="pathway">
    <text evidence="1">Nucleotide-sugar biosynthesis; UDP-alpha-D-glucuronate biosynthesis; UDP-alpha-D-glucuronate from UDP-alpha-D-glucose: step 1/1.</text>
</comment>
<evidence type="ECO:0000256" key="2">
    <source>
        <dbReference type="ARBA" id="ARBA00006601"/>
    </source>
</evidence>
<name>A0A0W0X0J2_9GAMM</name>
<feature type="active site" description="Nucleophile" evidence="9">
    <location>
        <position position="265"/>
    </location>
</feature>
<dbReference type="PIRSF" id="PIRSF000124">
    <property type="entry name" value="UDPglc_GDPman_dh"/>
    <property type="match status" value="1"/>
</dbReference>
<dbReference type="NCBIfam" id="TIGR03026">
    <property type="entry name" value="NDP-sugDHase"/>
    <property type="match status" value="1"/>
</dbReference>
<feature type="binding site" evidence="10">
    <location>
        <begin position="254"/>
        <end position="258"/>
    </location>
    <ligand>
        <name>substrate</name>
    </ligand>
</feature>
<feature type="binding site" evidence="11">
    <location>
        <position position="268"/>
    </location>
    <ligand>
        <name>NAD(+)</name>
        <dbReference type="ChEBI" id="CHEBI:57540"/>
    </ligand>
</feature>
<dbReference type="EC" id="1.1.1.22" evidence="3 8"/>
<dbReference type="PANTHER" id="PTHR43750">
    <property type="entry name" value="UDP-GLUCOSE 6-DEHYDROGENASE TUAD"/>
    <property type="match status" value="1"/>
</dbReference>
<dbReference type="PANTHER" id="PTHR43750:SF3">
    <property type="entry name" value="UDP-GLUCOSE 6-DEHYDROGENASE TUAD"/>
    <property type="match status" value="1"/>
</dbReference>
<evidence type="ECO:0000256" key="9">
    <source>
        <dbReference type="PIRSR" id="PIRSR500134-1"/>
    </source>
</evidence>
<dbReference type="InterPro" id="IPR036220">
    <property type="entry name" value="UDP-Glc/GDP-Man_DH_C_sf"/>
</dbReference>
<dbReference type="SUPFAM" id="SSF52413">
    <property type="entry name" value="UDP-glucose/GDP-mannose dehydrogenase C-terminal domain"/>
    <property type="match status" value="1"/>
</dbReference>
<dbReference type="InterPro" id="IPR014027">
    <property type="entry name" value="UDP-Glc/GDP-Man_DH_C"/>
</dbReference>
<evidence type="ECO:0000313" key="14">
    <source>
        <dbReference type="Proteomes" id="UP000054858"/>
    </source>
</evidence>
<dbReference type="SMART" id="SM00984">
    <property type="entry name" value="UDPG_MGDP_dh_C"/>
    <property type="match status" value="1"/>
</dbReference>
<feature type="binding site" evidence="10">
    <location>
        <position position="262"/>
    </location>
    <ligand>
        <name>substrate</name>
    </ligand>
</feature>
<comment type="caution">
    <text evidence="13">The sequence shown here is derived from an EMBL/GenBank/DDBJ whole genome shotgun (WGS) entry which is preliminary data.</text>
</comment>
<dbReference type="InterPro" id="IPR017476">
    <property type="entry name" value="UDP-Glc/GDP-Man"/>
</dbReference>
<evidence type="ECO:0000256" key="1">
    <source>
        <dbReference type="ARBA" id="ARBA00004701"/>
    </source>
</evidence>
<feature type="binding site" evidence="10">
    <location>
        <position position="326"/>
    </location>
    <ligand>
        <name>substrate</name>
    </ligand>
</feature>
<feature type="binding site" evidence="11">
    <location>
        <position position="121"/>
    </location>
    <ligand>
        <name>NAD(+)</name>
        <dbReference type="ChEBI" id="CHEBI:57540"/>
    </ligand>
</feature>
<feature type="binding site" evidence="11">
    <location>
        <position position="30"/>
    </location>
    <ligand>
        <name>NAD(+)</name>
        <dbReference type="ChEBI" id="CHEBI:57540"/>
    </ligand>
</feature>
<dbReference type="UniPathway" id="UPA00038">
    <property type="reaction ID" value="UER00491"/>
</dbReference>
<dbReference type="SUPFAM" id="SSF51735">
    <property type="entry name" value="NAD(P)-binding Rossmann-fold domains"/>
    <property type="match status" value="1"/>
</dbReference>
<accession>A0A0W0X0J2</accession>
<feature type="domain" description="UDP-glucose/GDP-mannose dehydrogenase C-terminal" evidence="12">
    <location>
        <begin position="319"/>
        <end position="424"/>
    </location>
</feature>
<dbReference type="InterPro" id="IPR008927">
    <property type="entry name" value="6-PGluconate_DH-like_C_sf"/>
</dbReference>
<reference evidence="13 14" key="1">
    <citation type="submission" date="2015-11" db="EMBL/GenBank/DDBJ databases">
        <title>Genomic analysis of 38 Legionella species identifies large and diverse effector repertoires.</title>
        <authorList>
            <person name="Burstein D."/>
            <person name="Amaro F."/>
            <person name="Zusman T."/>
            <person name="Lifshitz Z."/>
            <person name="Cohen O."/>
            <person name="Gilbert J.A."/>
            <person name="Pupko T."/>
            <person name="Shuman H.A."/>
            <person name="Segal G."/>
        </authorList>
    </citation>
    <scope>NUCLEOTIDE SEQUENCE [LARGE SCALE GENOMIC DNA]</scope>
    <source>
        <strain evidence="13 14">Oak Ridge-10</strain>
    </source>
</reference>
<protein>
    <recommendedName>
        <fullName evidence="4 8">UDP-glucose 6-dehydrogenase</fullName>
        <ecNumber evidence="3 8">1.1.1.22</ecNumber>
    </recommendedName>
</protein>
<evidence type="ECO:0000259" key="12">
    <source>
        <dbReference type="SMART" id="SM00984"/>
    </source>
</evidence>
<dbReference type="Proteomes" id="UP000054858">
    <property type="component" value="Unassembled WGS sequence"/>
</dbReference>
<feature type="binding site" evidence="11">
    <location>
        <position position="35"/>
    </location>
    <ligand>
        <name>NAD(+)</name>
        <dbReference type="ChEBI" id="CHEBI:57540"/>
    </ligand>
</feature>
<feature type="binding site" evidence="11">
    <location>
        <position position="158"/>
    </location>
    <ligand>
        <name>NAD(+)</name>
        <dbReference type="ChEBI" id="CHEBI:57540"/>
    </ligand>
</feature>
<feature type="binding site" evidence="11">
    <location>
        <position position="333"/>
    </location>
    <ligand>
        <name>NAD(+)</name>
        <dbReference type="ChEBI" id="CHEBI:57540"/>
    </ligand>
</feature>
<dbReference type="RefSeq" id="WP_025385426.1">
    <property type="nucleotide sequence ID" value="NZ_LCUA01000002.1"/>
</dbReference>
<dbReference type="PIRSF" id="PIRSF500134">
    <property type="entry name" value="UDPglc_DH_bac"/>
    <property type="match status" value="1"/>
</dbReference>
<dbReference type="Pfam" id="PF03721">
    <property type="entry name" value="UDPG_MGDP_dh_N"/>
    <property type="match status" value="1"/>
</dbReference>
<dbReference type="InterPro" id="IPR001732">
    <property type="entry name" value="UDP-Glc/GDP-Man_DH_N"/>
</dbReference>
<dbReference type="PATRIC" id="fig|29423.5.peg.1838"/>
<keyword evidence="5 8" id="KW-0560">Oxidoreductase</keyword>
<dbReference type="AlphaFoldDB" id="A0A0W0X0J2"/>
<evidence type="ECO:0000256" key="6">
    <source>
        <dbReference type="ARBA" id="ARBA00023027"/>
    </source>
</evidence>
<dbReference type="GO" id="GO:0000271">
    <property type="term" value="P:polysaccharide biosynthetic process"/>
    <property type="evidence" value="ECO:0007669"/>
    <property type="project" value="InterPro"/>
</dbReference>
<gene>
    <name evidence="13" type="primary">ugd</name>
    <name evidence="13" type="ORF">Loak_1753</name>
</gene>
<sequence length="456" mass="50078">MIISVYGAGYVGLVSAACFAKLGHEVICADISEYRIAELKAGNCPIYEIQLPELLSEQQQAGRLRFTSNLKDAVQQGHVHIVATGTPSLPDGSADLSQVFEVVTLLARETNKDTLLVTKSTVPVGTGDKIEARLRDELSKAQKSYSIAVASNPEFLREGTAVHDFLQAERIVIGGNASALLLLKQLYQPLVEQGIPLVCMSRQSAELTKYAANTMLACRISFINQVSRIAEKVGADIDEIREGIGLDHRIGPYFLQAGIGYGGSCFPKDVRALMQTAKSLNVDDSLFTAIDTINQQQKHWVIEQLNHHFQHELQGRTISIWGLAFKPGTDDIREASSLVIMNALLQAGARLRVYDPVAIPSVRPFFLDNQAITWCDSIEETLIKTVDALVIATEWQIFREYPLIKLAAILKDAPIIDGRNCFELSQVEAAKMAYYYSVGRPLMMSGKEGKGIHDAG</sequence>
<organism evidence="13 14">
    <name type="scientific">Legionella oakridgensis</name>
    <dbReference type="NCBI Taxonomy" id="29423"/>
    <lineage>
        <taxon>Bacteria</taxon>
        <taxon>Pseudomonadati</taxon>
        <taxon>Pseudomonadota</taxon>
        <taxon>Gammaproteobacteria</taxon>
        <taxon>Legionellales</taxon>
        <taxon>Legionellaceae</taxon>
        <taxon>Legionella</taxon>
    </lineage>
</organism>
<dbReference type="EMBL" id="LNYP01000029">
    <property type="protein sequence ID" value="KTD38077.1"/>
    <property type="molecule type" value="Genomic_DNA"/>
</dbReference>
<evidence type="ECO:0000256" key="4">
    <source>
        <dbReference type="ARBA" id="ARBA00015132"/>
    </source>
</evidence>
<dbReference type="InterPro" id="IPR014026">
    <property type="entry name" value="UDP-Glc/GDP-Man_DH_dimer"/>
</dbReference>